<evidence type="ECO:0000256" key="1">
    <source>
        <dbReference type="ARBA" id="ARBA00004049"/>
    </source>
</evidence>
<dbReference type="InterPro" id="IPR044607">
    <property type="entry name" value="RKD-like"/>
</dbReference>
<dbReference type="STRING" id="65357.A0A024GEV1"/>
<reference evidence="9 10" key="1">
    <citation type="submission" date="2012-05" db="EMBL/GenBank/DDBJ databases">
        <title>Recombination and specialization in a pathogen metapopulation.</title>
        <authorList>
            <person name="Gardiner A."/>
            <person name="Kemen E."/>
            <person name="Schultz-Larsen T."/>
            <person name="MacLean D."/>
            <person name="Van Oosterhout C."/>
            <person name="Jones J.D.G."/>
        </authorList>
    </citation>
    <scope>NUCLEOTIDE SEQUENCE [LARGE SCALE GENOMIC DNA]</scope>
    <source>
        <strain evidence="9 10">Ac Nc2</strain>
    </source>
</reference>
<dbReference type="Proteomes" id="UP000053237">
    <property type="component" value="Unassembled WGS sequence"/>
</dbReference>
<keyword evidence="10" id="KW-1185">Reference proteome</keyword>
<organism evidence="9 10">
    <name type="scientific">Albugo candida</name>
    <dbReference type="NCBI Taxonomy" id="65357"/>
    <lineage>
        <taxon>Eukaryota</taxon>
        <taxon>Sar</taxon>
        <taxon>Stramenopiles</taxon>
        <taxon>Oomycota</taxon>
        <taxon>Peronosporomycetes</taxon>
        <taxon>Albuginales</taxon>
        <taxon>Albuginaceae</taxon>
        <taxon>Albugo</taxon>
    </lineage>
</organism>
<evidence type="ECO:0000259" key="8">
    <source>
        <dbReference type="PROSITE" id="PS51519"/>
    </source>
</evidence>
<feature type="domain" description="RWP-RK" evidence="8">
    <location>
        <begin position="7"/>
        <end position="92"/>
    </location>
</feature>
<evidence type="ECO:0000256" key="3">
    <source>
        <dbReference type="ARBA" id="ARBA00023054"/>
    </source>
</evidence>
<feature type="region of interest" description="Disordered" evidence="7">
    <location>
        <begin position="109"/>
        <end position="181"/>
    </location>
</feature>
<keyword evidence="5" id="KW-0804">Transcription</keyword>
<protein>
    <recommendedName>
        <fullName evidence="8">RWP-RK domain-containing protein</fullName>
    </recommendedName>
</protein>
<keyword evidence="2" id="KW-0805">Transcription regulation</keyword>
<evidence type="ECO:0000313" key="10">
    <source>
        <dbReference type="Proteomes" id="UP000053237"/>
    </source>
</evidence>
<evidence type="ECO:0000256" key="6">
    <source>
        <dbReference type="ARBA" id="ARBA00023242"/>
    </source>
</evidence>
<comment type="function">
    <text evidence="1">Putative transcription factor.</text>
</comment>
<dbReference type="GO" id="GO:0003677">
    <property type="term" value="F:DNA binding"/>
    <property type="evidence" value="ECO:0007669"/>
    <property type="project" value="UniProtKB-KW"/>
</dbReference>
<dbReference type="AlphaFoldDB" id="A0A024GEV1"/>
<evidence type="ECO:0000256" key="2">
    <source>
        <dbReference type="ARBA" id="ARBA00023015"/>
    </source>
</evidence>
<dbReference type="PANTHER" id="PTHR46373">
    <property type="entry name" value="PROTEIN RKD4"/>
    <property type="match status" value="1"/>
</dbReference>
<name>A0A024GEV1_9STRA</name>
<dbReference type="OrthoDB" id="6270329at2759"/>
<dbReference type="PROSITE" id="PS51519">
    <property type="entry name" value="RWP_RK"/>
    <property type="match status" value="1"/>
</dbReference>
<dbReference type="Pfam" id="PF02042">
    <property type="entry name" value="RWP-RK"/>
    <property type="match status" value="1"/>
</dbReference>
<keyword evidence="4" id="KW-0238">DNA-binding</keyword>
<feature type="compositionally biased region" description="Low complexity" evidence="7">
    <location>
        <begin position="154"/>
        <end position="172"/>
    </location>
</feature>
<evidence type="ECO:0000256" key="5">
    <source>
        <dbReference type="ARBA" id="ARBA00023163"/>
    </source>
</evidence>
<dbReference type="GO" id="GO:0003700">
    <property type="term" value="F:DNA-binding transcription factor activity"/>
    <property type="evidence" value="ECO:0007669"/>
    <property type="project" value="InterPro"/>
</dbReference>
<proteinExistence type="predicted"/>
<evidence type="ECO:0000256" key="4">
    <source>
        <dbReference type="ARBA" id="ARBA00023125"/>
    </source>
</evidence>
<accession>A0A024GEV1</accession>
<dbReference type="EMBL" id="CAIX01000087">
    <property type="protein sequence ID" value="CCI45050.1"/>
    <property type="molecule type" value="Genomic_DNA"/>
</dbReference>
<evidence type="ECO:0000256" key="7">
    <source>
        <dbReference type="SAM" id="MobiDB-lite"/>
    </source>
</evidence>
<dbReference type="InParanoid" id="A0A024GEV1"/>
<sequence length="240" mass="27259">MGASCHEMEDANHMIKVADLNVKEFTLNELRPYFNKPMTVVAKELGVCITLMKKICRKNGLVRWPHRRIRSIINKITTLEALAGNPININRNRIHARAQKLRKELSLVIENPNSKSRKAQADARVRSSSNQARGKSKAFKSKYMVPSSDSRDTLQSNSNLSDNLNHRSSSNSQSFDLSHQRNDMSRNKNQFRNFFGQVEDNSHWDAHPVSSVQAGQLNTFISKRTSNRGSILAILNESEQ</sequence>
<comment type="caution">
    <text evidence="9">The sequence shown here is derived from an EMBL/GenBank/DDBJ whole genome shotgun (WGS) entry which is preliminary data.</text>
</comment>
<keyword evidence="6" id="KW-0539">Nucleus</keyword>
<evidence type="ECO:0000313" key="9">
    <source>
        <dbReference type="EMBL" id="CCI45050.1"/>
    </source>
</evidence>
<gene>
    <name evidence="9" type="ORF">BN9_058970</name>
</gene>
<keyword evidence="3" id="KW-0175">Coiled coil</keyword>
<dbReference type="PANTHER" id="PTHR46373:SF2">
    <property type="entry name" value="RWP-RK DOMAIN-CONTAINING PROTEIN"/>
    <property type="match status" value="1"/>
</dbReference>
<dbReference type="InterPro" id="IPR003035">
    <property type="entry name" value="RWP-RK_dom"/>
</dbReference>